<dbReference type="InterPro" id="IPR000719">
    <property type="entry name" value="Prot_kinase_dom"/>
</dbReference>
<dbReference type="GO" id="GO:0005524">
    <property type="term" value="F:ATP binding"/>
    <property type="evidence" value="ECO:0007669"/>
    <property type="project" value="UniProtKB-KW"/>
</dbReference>
<dbReference type="InterPro" id="IPR011009">
    <property type="entry name" value="Kinase-like_dom_sf"/>
</dbReference>
<accession>A0A9W9V1J2</accession>
<gene>
    <name evidence="7" type="ORF">N7541_003615</name>
</gene>
<comment type="caution">
    <text evidence="7">The sequence shown here is derived from an EMBL/GenBank/DDBJ whole genome shotgun (WGS) entry which is preliminary data.</text>
</comment>
<dbReference type="FunFam" id="1.10.510.10:FF:000624">
    <property type="entry name" value="Mitogen-activated protein kinase"/>
    <property type="match status" value="1"/>
</dbReference>
<dbReference type="AlphaFoldDB" id="A0A9W9V1J2"/>
<sequence length="403" mass="45267">SSWDQIGQQYVAVKKILDPFGTPATAQSIFREIKLLKRIKHDNESSSRANSLWTPLTMNRSFIHSIYSFLLQRICTQAQYPSLIILTISRYVVTDLMQTDLRTVLESRSIGNEFVPFLVYQIFRGLKYLHSAGVPHRDLQPGNILINQNCDLKICDLGLPRAQEPHKMSYISTKCYRAPELLLTRQTYDETIDVWSAGCIFAEMIQGKALFEGRNYVEQFCAITELLGTPDEHLLAKISSQSVSTHARLHPSLDFIQSLPYREGTGISNAFPQFDPAGLNLLQKMLAIDPDGRISASNALAAPYLSAYHDPTDEPIADHLFDWSINGEWGSNDTWKKELSTGLSKTRGGSTLYPKLDADQFIYTMTSNAVQRPQEQNPFNGAAIISAKLSQPLRSVSIKGLEF</sequence>
<evidence type="ECO:0000313" key="8">
    <source>
        <dbReference type="Proteomes" id="UP001148299"/>
    </source>
</evidence>
<keyword evidence="3" id="KW-0547">Nucleotide-binding</keyword>
<dbReference type="InterPro" id="IPR050117">
    <property type="entry name" value="MAPK"/>
</dbReference>
<evidence type="ECO:0000259" key="6">
    <source>
        <dbReference type="PROSITE" id="PS50011"/>
    </source>
</evidence>
<dbReference type="GO" id="GO:0004674">
    <property type="term" value="F:protein serine/threonine kinase activity"/>
    <property type="evidence" value="ECO:0007669"/>
    <property type="project" value="UniProtKB-KW"/>
</dbReference>
<dbReference type="Pfam" id="PF00069">
    <property type="entry name" value="Pkinase"/>
    <property type="match status" value="1"/>
</dbReference>
<reference evidence="7" key="2">
    <citation type="journal article" date="2023" name="IMA Fungus">
        <title>Comparative genomic study of the Penicillium genus elucidates a diverse pangenome and 15 lateral gene transfer events.</title>
        <authorList>
            <person name="Petersen C."/>
            <person name="Sorensen T."/>
            <person name="Nielsen M.R."/>
            <person name="Sondergaard T.E."/>
            <person name="Sorensen J.L."/>
            <person name="Fitzpatrick D.A."/>
            <person name="Frisvad J.C."/>
            <person name="Nielsen K.L."/>
        </authorList>
    </citation>
    <scope>NUCLEOTIDE SEQUENCE</scope>
    <source>
        <strain evidence="7">IBT 35675</strain>
    </source>
</reference>
<feature type="non-terminal residue" evidence="7">
    <location>
        <position position="403"/>
    </location>
</feature>
<dbReference type="SUPFAM" id="SSF56112">
    <property type="entry name" value="Protein kinase-like (PK-like)"/>
    <property type="match status" value="1"/>
</dbReference>
<reference evidence="7" key="1">
    <citation type="submission" date="2022-12" db="EMBL/GenBank/DDBJ databases">
        <authorList>
            <person name="Petersen C."/>
        </authorList>
    </citation>
    <scope>NUCLEOTIDE SEQUENCE</scope>
    <source>
        <strain evidence="7">IBT 35675</strain>
    </source>
</reference>
<keyword evidence="5" id="KW-0067">ATP-binding</keyword>
<name>A0A9W9V1J2_PENBR</name>
<keyword evidence="1" id="KW-0723">Serine/threonine-protein kinase</keyword>
<evidence type="ECO:0000313" key="7">
    <source>
        <dbReference type="EMBL" id="KAJ5362771.1"/>
    </source>
</evidence>
<feature type="domain" description="Protein kinase" evidence="6">
    <location>
        <begin position="1"/>
        <end position="305"/>
    </location>
</feature>
<keyword evidence="8" id="KW-1185">Reference proteome</keyword>
<protein>
    <recommendedName>
        <fullName evidence="6">Protein kinase domain-containing protein</fullName>
    </recommendedName>
</protein>
<dbReference type="Proteomes" id="UP001148299">
    <property type="component" value="Unassembled WGS sequence"/>
</dbReference>
<keyword evidence="4" id="KW-0418">Kinase</keyword>
<evidence type="ECO:0000256" key="4">
    <source>
        <dbReference type="ARBA" id="ARBA00022777"/>
    </source>
</evidence>
<evidence type="ECO:0000256" key="5">
    <source>
        <dbReference type="ARBA" id="ARBA00022840"/>
    </source>
</evidence>
<evidence type="ECO:0000256" key="3">
    <source>
        <dbReference type="ARBA" id="ARBA00022741"/>
    </source>
</evidence>
<dbReference type="EMBL" id="JAPZBR010000002">
    <property type="protein sequence ID" value="KAJ5362771.1"/>
    <property type="molecule type" value="Genomic_DNA"/>
</dbReference>
<dbReference type="Gene3D" id="1.10.510.10">
    <property type="entry name" value="Transferase(Phosphotransferase) domain 1"/>
    <property type="match status" value="1"/>
</dbReference>
<keyword evidence="2" id="KW-0808">Transferase</keyword>
<organism evidence="7 8">
    <name type="scientific">Penicillium brevicompactum</name>
    <dbReference type="NCBI Taxonomy" id="5074"/>
    <lineage>
        <taxon>Eukaryota</taxon>
        <taxon>Fungi</taxon>
        <taxon>Dikarya</taxon>
        <taxon>Ascomycota</taxon>
        <taxon>Pezizomycotina</taxon>
        <taxon>Eurotiomycetes</taxon>
        <taxon>Eurotiomycetidae</taxon>
        <taxon>Eurotiales</taxon>
        <taxon>Aspergillaceae</taxon>
        <taxon>Penicillium</taxon>
    </lineage>
</organism>
<dbReference type="PANTHER" id="PTHR24055">
    <property type="entry name" value="MITOGEN-ACTIVATED PROTEIN KINASE"/>
    <property type="match status" value="1"/>
</dbReference>
<dbReference type="PROSITE" id="PS50011">
    <property type="entry name" value="PROTEIN_KINASE_DOM"/>
    <property type="match status" value="1"/>
</dbReference>
<dbReference type="Gene3D" id="3.30.200.20">
    <property type="entry name" value="Phosphorylase Kinase, domain 1"/>
    <property type="match status" value="1"/>
</dbReference>
<evidence type="ECO:0000256" key="1">
    <source>
        <dbReference type="ARBA" id="ARBA00022527"/>
    </source>
</evidence>
<proteinExistence type="predicted"/>
<evidence type="ECO:0000256" key="2">
    <source>
        <dbReference type="ARBA" id="ARBA00022679"/>
    </source>
</evidence>